<organism evidence="2 3">
    <name type="scientific">Neisseria lactamica ATCC 23970</name>
    <dbReference type="NCBI Taxonomy" id="546265"/>
    <lineage>
        <taxon>Bacteria</taxon>
        <taxon>Pseudomonadati</taxon>
        <taxon>Pseudomonadota</taxon>
        <taxon>Betaproteobacteria</taxon>
        <taxon>Neisseriales</taxon>
        <taxon>Neisseriaceae</taxon>
        <taxon>Neisseria</taxon>
    </lineage>
</organism>
<gene>
    <name evidence="2" type="ORF">NEILACOT_03549</name>
</gene>
<protein>
    <submittedName>
        <fullName evidence="2">Uncharacterized protein</fullName>
    </submittedName>
</protein>
<name>D0W7P9_NEILA</name>
<feature type="transmembrane region" description="Helical" evidence="1">
    <location>
        <begin position="65"/>
        <end position="91"/>
    </location>
</feature>
<dbReference type="AlphaFoldDB" id="D0W7P9"/>
<evidence type="ECO:0000256" key="1">
    <source>
        <dbReference type="SAM" id="Phobius"/>
    </source>
</evidence>
<accession>D0W7P9</accession>
<keyword evidence="1" id="KW-1133">Transmembrane helix</keyword>
<dbReference type="Proteomes" id="UP000003843">
    <property type="component" value="Unassembled WGS sequence"/>
</dbReference>
<evidence type="ECO:0000313" key="2">
    <source>
        <dbReference type="EMBL" id="EEZ76434.1"/>
    </source>
</evidence>
<keyword evidence="1" id="KW-0812">Transmembrane</keyword>
<proteinExistence type="predicted"/>
<keyword evidence="1" id="KW-0472">Membrane</keyword>
<evidence type="ECO:0000313" key="3">
    <source>
        <dbReference type="Proteomes" id="UP000003843"/>
    </source>
</evidence>
<dbReference type="EMBL" id="ACEQ02000005">
    <property type="protein sequence ID" value="EEZ76434.1"/>
    <property type="molecule type" value="Genomic_DNA"/>
</dbReference>
<comment type="caution">
    <text evidence="2">The sequence shown here is derived from an EMBL/GenBank/DDBJ whole genome shotgun (WGS) entry which is preliminary data.</text>
</comment>
<reference evidence="2 3" key="1">
    <citation type="submission" date="2009-10" db="EMBL/GenBank/DDBJ databases">
        <authorList>
            <person name="Weinstock G."/>
            <person name="Sodergren E."/>
            <person name="Clifton S."/>
            <person name="Fulton L."/>
            <person name="Fulton B."/>
            <person name="Courtney L."/>
            <person name="Fronick C."/>
            <person name="Harrison M."/>
            <person name="Strong C."/>
            <person name="Farmer C."/>
            <person name="Delahaunty K."/>
            <person name="Markovic C."/>
            <person name="Hall O."/>
            <person name="Minx P."/>
            <person name="Tomlinson C."/>
            <person name="Mitreva M."/>
            <person name="Nelson J."/>
            <person name="Hou S."/>
            <person name="Wollam A."/>
            <person name="Pepin K.H."/>
            <person name="Johnson M."/>
            <person name="Bhonagiri V."/>
            <person name="Nash W.E."/>
            <person name="Warren W."/>
            <person name="Chinwalla A."/>
            <person name="Mardis E.R."/>
            <person name="Wilson R.K."/>
        </authorList>
    </citation>
    <scope>NUCLEOTIDE SEQUENCE [LARGE SCALE GENOMIC DNA]</scope>
    <source>
        <strain evidence="2 3">ATCC 23970</strain>
    </source>
</reference>
<sequence>MGEAEGFLPSGFAVDADKVPDAVAVDEGVGFERVVFAAFLPGFAVVEMQFAVLGNGVADSVEFMLLAFNVFVLEAFYLYALGEMVLIKFAVDLGQ</sequence>
<feature type="transmembrane region" description="Helical" evidence="1">
    <location>
        <begin position="34"/>
        <end position="53"/>
    </location>
</feature>